<reference evidence="2 3" key="1">
    <citation type="submission" date="2018-08" db="EMBL/GenBank/DDBJ databases">
        <title>Genome and evolution of the arbuscular mycorrhizal fungus Diversispora epigaea (formerly Glomus versiforme) and its bacterial endosymbionts.</title>
        <authorList>
            <person name="Sun X."/>
            <person name="Fei Z."/>
            <person name="Harrison M."/>
        </authorList>
    </citation>
    <scope>NUCLEOTIDE SEQUENCE [LARGE SCALE GENOMIC DNA]</scope>
    <source>
        <strain evidence="2 3">IT104</strain>
    </source>
</reference>
<evidence type="ECO:0008006" key="4">
    <source>
        <dbReference type="Google" id="ProtNLM"/>
    </source>
</evidence>
<dbReference type="Proteomes" id="UP000266861">
    <property type="component" value="Unassembled WGS sequence"/>
</dbReference>
<accession>A0A397IUL1</accession>
<dbReference type="EMBL" id="PQFF01000158">
    <property type="protein sequence ID" value="RHZ78038.1"/>
    <property type="molecule type" value="Genomic_DNA"/>
</dbReference>
<feature type="region of interest" description="Disordered" evidence="1">
    <location>
        <begin position="1"/>
        <end position="23"/>
    </location>
</feature>
<dbReference type="AlphaFoldDB" id="A0A397IUL1"/>
<evidence type="ECO:0000313" key="2">
    <source>
        <dbReference type="EMBL" id="RHZ78038.1"/>
    </source>
</evidence>
<dbReference type="SUPFAM" id="SSF53098">
    <property type="entry name" value="Ribonuclease H-like"/>
    <property type="match status" value="1"/>
</dbReference>
<protein>
    <recommendedName>
        <fullName evidence="4">DUF659 domain-containing protein</fullName>
    </recommendedName>
</protein>
<dbReference type="OrthoDB" id="2412736at2759"/>
<keyword evidence="3" id="KW-1185">Reference proteome</keyword>
<proteinExistence type="predicted"/>
<comment type="caution">
    <text evidence="2">The sequence shown here is derived from an EMBL/GenBank/DDBJ whole genome shotgun (WGS) entry which is preliminary data.</text>
</comment>
<evidence type="ECO:0000256" key="1">
    <source>
        <dbReference type="SAM" id="MobiDB-lite"/>
    </source>
</evidence>
<gene>
    <name evidence="2" type="ORF">Glove_168g279</name>
</gene>
<evidence type="ECO:0000313" key="3">
    <source>
        <dbReference type="Proteomes" id="UP000266861"/>
    </source>
</evidence>
<feature type="compositionally biased region" description="Low complexity" evidence="1">
    <location>
        <begin position="7"/>
        <end position="16"/>
    </location>
</feature>
<organism evidence="2 3">
    <name type="scientific">Diversispora epigaea</name>
    <dbReference type="NCBI Taxonomy" id="1348612"/>
    <lineage>
        <taxon>Eukaryota</taxon>
        <taxon>Fungi</taxon>
        <taxon>Fungi incertae sedis</taxon>
        <taxon>Mucoromycota</taxon>
        <taxon>Glomeromycotina</taxon>
        <taxon>Glomeromycetes</taxon>
        <taxon>Diversisporales</taxon>
        <taxon>Diversisporaceae</taxon>
        <taxon>Diversispora</taxon>
    </lineage>
</organism>
<sequence length="102" mass="11531">MEETNETSKTSETSEQPKTKGKNIVSTKYPHIFPIRCIAHHINLLSSDIIKLNWATNIITCCKKIVTFFKQSHAGGAILQQEIVENMIKGGGLKKYVITRWT</sequence>
<dbReference type="InterPro" id="IPR012337">
    <property type="entry name" value="RNaseH-like_sf"/>
</dbReference>
<name>A0A397IUL1_9GLOM</name>